<organism evidence="5 6">
    <name type="scientific">Arcticibacter tournemirensis</name>
    <dbReference type="NCBI Taxonomy" id="699437"/>
    <lineage>
        <taxon>Bacteria</taxon>
        <taxon>Pseudomonadati</taxon>
        <taxon>Bacteroidota</taxon>
        <taxon>Sphingobacteriia</taxon>
        <taxon>Sphingobacteriales</taxon>
        <taxon>Sphingobacteriaceae</taxon>
        <taxon>Arcticibacter</taxon>
    </lineage>
</organism>
<evidence type="ECO:0000259" key="4">
    <source>
        <dbReference type="PROSITE" id="PS01124"/>
    </source>
</evidence>
<dbReference type="PRINTS" id="PR00032">
    <property type="entry name" value="HTHARAC"/>
</dbReference>
<gene>
    <name evidence="5" type="ORF">EKH83_11915</name>
</gene>
<dbReference type="Proteomes" id="UP000290848">
    <property type="component" value="Unassembled WGS sequence"/>
</dbReference>
<dbReference type="GO" id="GO:0003700">
    <property type="term" value="F:DNA-binding transcription factor activity"/>
    <property type="evidence" value="ECO:0007669"/>
    <property type="project" value="InterPro"/>
</dbReference>
<dbReference type="InterPro" id="IPR011256">
    <property type="entry name" value="Reg_factor_effector_dom_sf"/>
</dbReference>
<dbReference type="PANTHER" id="PTHR40055:SF2">
    <property type="entry name" value="DNA GYRASE INHIBITOR"/>
    <property type="match status" value="1"/>
</dbReference>
<dbReference type="RefSeq" id="WP_128769657.1">
    <property type="nucleotide sequence ID" value="NZ_RXOC01000007.1"/>
</dbReference>
<dbReference type="InterPro" id="IPR018060">
    <property type="entry name" value="HTH_AraC"/>
</dbReference>
<keyword evidence="1" id="KW-0805">Transcription regulation</keyword>
<dbReference type="PANTHER" id="PTHR40055">
    <property type="entry name" value="TRANSCRIPTIONAL REGULATOR YGIV-RELATED"/>
    <property type="match status" value="1"/>
</dbReference>
<feature type="domain" description="HTH araC/xylS-type" evidence="4">
    <location>
        <begin position="17"/>
        <end position="115"/>
    </location>
</feature>
<evidence type="ECO:0000256" key="3">
    <source>
        <dbReference type="ARBA" id="ARBA00023163"/>
    </source>
</evidence>
<dbReference type="GO" id="GO:0043565">
    <property type="term" value="F:sequence-specific DNA binding"/>
    <property type="evidence" value="ECO:0007669"/>
    <property type="project" value="InterPro"/>
</dbReference>
<accession>A0A4Q0M8L2</accession>
<dbReference type="SMART" id="SM00871">
    <property type="entry name" value="AraC_E_bind"/>
    <property type="match status" value="1"/>
</dbReference>
<dbReference type="InterPro" id="IPR009057">
    <property type="entry name" value="Homeodomain-like_sf"/>
</dbReference>
<dbReference type="Gene3D" id="1.10.10.60">
    <property type="entry name" value="Homeodomain-like"/>
    <property type="match status" value="2"/>
</dbReference>
<dbReference type="EMBL" id="RXOC01000007">
    <property type="protein sequence ID" value="RXF69385.1"/>
    <property type="molecule type" value="Genomic_DNA"/>
</dbReference>
<dbReference type="InterPro" id="IPR020449">
    <property type="entry name" value="Tscrpt_reg_AraC-type_HTH"/>
</dbReference>
<comment type="caution">
    <text evidence="5">The sequence shown here is derived from an EMBL/GenBank/DDBJ whole genome shotgun (WGS) entry which is preliminary data.</text>
</comment>
<evidence type="ECO:0000256" key="2">
    <source>
        <dbReference type="ARBA" id="ARBA00023125"/>
    </source>
</evidence>
<dbReference type="SUPFAM" id="SSF46689">
    <property type="entry name" value="Homeodomain-like"/>
    <property type="match status" value="2"/>
</dbReference>
<protein>
    <submittedName>
        <fullName evidence="5">AraC family transcriptional regulator</fullName>
    </submittedName>
</protein>
<sequence length="305" mass="35671">MTFSENEIQTIYRSRINRVFEYIDANLDTDLSLNAVSEIAFFSPFHFHRVFKTISGETLREYVTRRRIERSALDLLHKNTAMSEIFLRYGFTDKSSFTRTFKKFYGVSPSEFKKSNPNRFSKIRQLESKNGQPYPEYEKYICVINNLKNWITMNAKPEIREVSKMDLAYVSGIGPQNLQAAYEKLIRWARPKGLLHQETKMITVYHDSFKVTEAEKVRMSAGLLLKEPVKAEGEIALMTIDGGKFIVAGFEIGLNEFEKSWTALFLWMNENGYKKADRNPFELYHNDFNDHPEKKAIVDFYIPIE</sequence>
<keyword evidence="2" id="KW-0238">DNA-binding</keyword>
<reference evidence="5 6" key="1">
    <citation type="submission" date="2018-12" db="EMBL/GenBank/DDBJ databases">
        <title>The Draft Genome Sequence of the Soil Bacterium Pedobacter tournemirensis R1.</title>
        <authorList>
            <person name="He J."/>
        </authorList>
    </citation>
    <scope>NUCLEOTIDE SEQUENCE [LARGE SCALE GENOMIC DNA]</scope>
    <source>
        <strain evidence="5 6">R1</strain>
    </source>
</reference>
<dbReference type="PROSITE" id="PS01124">
    <property type="entry name" value="HTH_ARAC_FAMILY_2"/>
    <property type="match status" value="1"/>
</dbReference>
<dbReference type="AlphaFoldDB" id="A0A4Q0M8L2"/>
<dbReference type="Gene3D" id="3.20.80.10">
    <property type="entry name" value="Regulatory factor, effector binding domain"/>
    <property type="match status" value="1"/>
</dbReference>
<dbReference type="SMART" id="SM00342">
    <property type="entry name" value="HTH_ARAC"/>
    <property type="match status" value="1"/>
</dbReference>
<keyword evidence="3" id="KW-0804">Transcription</keyword>
<dbReference type="InterPro" id="IPR029442">
    <property type="entry name" value="GyrI-like"/>
</dbReference>
<dbReference type="InterPro" id="IPR050908">
    <property type="entry name" value="SmbC-like"/>
</dbReference>
<proteinExistence type="predicted"/>
<dbReference type="SUPFAM" id="SSF55136">
    <property type="entry name" value="Probable bacterial effector-binding domain"/>
    <property type="match status" value="1"/>
</dbReference>
<evidence type="ECO:0000313" key="6">
    <source>
        <dbReference type="Proteomes" id="UP000290848"/>
    </source>
</evidence>
<dbReference type="Pfam" id="PF12833">
    <property type="entry name" value="HTH_18"/>
    <property type="match status" value="1"/>
</dbReference>
<evidence type="ECO:0000313" key="5">
    <source>
        <dbReference type="EMBL" id="RXF69385.1"/>
    </source>
</evidence>
<dbReference type="InterPro" id="IPR010499">
    <property type="entry name" value="AraC_E-bd"/>
</dbReference>
<evidence type="ECO:0000256" key="1">
    <source>
        <dbReference type="ARBA" id="ARBA00023015"/>
    </source>
</evidence>
<dbReference type="Pfam" id="PF06445">
    <property type="entry name" value="GyrI-like"/>
    <property type="match status" value="1"/>
</dbReference>
<name>A0A4Q0M8L2_9SPHI</name>